<proteinExistence type="predicted"/>
<gene>
    <name evidence="4" type="ORF">Tpal_161</name>
</gene>
<dbReference type="OrthoDB" id="9792661at2"/>
<evidence type="ECO:0000259" key="2">
    <source>
        <dbReference type="Pfam" id="PF02829"/>
    </source>
</evidence>
<feature type="binding site" evidence="1">
    <location>
        <position position="146"/>
    </location>
    <ligand>
        <name>Ni(2+)</name>
        <dbReference type="ChEBI" id="CHEBI:49786"/>
    </ligand>
</feature>
<feature type="binding site" evidence="1">
    <location>
        <position position="148"/>
    </location>
    <ligand>
        <name>Ni(2+)</name>
        <dbReference type="ChEBI" id="CHEBI:49786"/>
    </ligand>
</feature>
<dbReference type="GO" id="GO:0046872">
    <property type="term" value="F:metal ion binding"/>
    <property type="evidence" value="ECO:0007669"/>
    <property type="project" value="UniProtKB-KW"/>
</dbReference>
<dbReference type="SUPFAM" id="SSF46785">
    <property type="entry name" value="Winged helix' DNA-binding domain"/>
    <property type="match status" value="1"/>
</dbReference>
<keyword evidence="1" id="KW-0533">Nickel</keyword>
<evidence type="ECO:0000313" key="4">
    <source>
        <dbReference type="EMBL" id="CZQ81135.1"/>
    </source>
</evidence>
<dbReference type="EMBL" id="FJNE01000001">
    <property type="protein sequence ID" value="CZQ81135.1"/>
    <property type="molecule type" value="Genomic_DNA"/>
</dbReference>
<dbReference type="STRING" id="140314.SAMN04488076_102130"/>
<reference evidence="4 5" key="1">
    <citation type="submission" date="2016-02" db="EMBL/GenBank/DDBJ databases">
        <authorList>
            <person name="Wen L."/>
            <person name="He K."/>
            <person name="Yang H."/>
        </authorList>
    </citation>
    <scope>NUCLEOTIDE SEQUENCE [LARGE SCALE GENOMIC DNA]</scope>
    <source>
        <strain evidence="4">Trichococcus palustris</strain>
    </source>
</reference>
<dbReference type="Pfam" id="PF02829">
    <property type="entry name" value="3H"/>
    <property type="match status" value="1"/>
</dbReference>
<dbReference type="InterPro" id="IPR036390">
    <property type="entry name" value="WH_DNA-bd_sf"/>
</dbReference>
<feature type="domain" description="3H" evidence="2">
    <location>
        <begin position="75"/>
        <end position="171"/>
    </location>
</feature>
<evidence type="ECO:0000313" key="5">
    <source>
        <dbReference type="Proteomes" id="UP000242754"/>
    </source>
</evidence>
<keyword evidence="1" id="KW-0479">Metal-binding</keyword>
<dbReference type="InterPro" id="IPR026043">
    <property type="entry name" value="NadR"/>
</dbReference>
<keyword evidence="5" id="KW-1185">Reference proteome</keyword>
<feature type="binding site" evidence="1">
    <location>
        <position position="79"/>
    </location>
    <ligand>
        <name>Ni(2+)</name>
        <dbReference type="ChEBI" id="CHEBI:49786"/>
    </ligand>
</feature>
<dbReference type="PANTHER" id="PTHR40068:SF1">
    <property type="entry name" value="TRANSCRIPTION REPRESSOR NIAR-RELATED"/>
    <property type="match status" value="1"/>
</dbReference>
<dbReference type="InterPro" id="IPR013196">
    <property type="entry name" value="HTH_11"/>
</dbReference>
<name>A0A143Y595_9LACT</name>
<evidence type="ECO:0000259" key="3">
    <source>
        <dbReference type="Pfam" id="PF08279"/>
    </source>
</evidence>
<dbReference type="InterPro" id="IPR036388">
    <property type="entry name" value="WH-like_DNA-bd_sf"/>
</dbReference>
<dbReference type="PIRSF" id="PIRSF037847">
    <property type="entry name" value="NiaR"/>
    <property type="match status" value="1"/>
</dbReference>
<dbReference type="InterPro" id="IPR004173">
    <property type="entry name" value="3H_domain"/>
</dbReference>
<dbReference type="Proteomes" id="UP000242754">
    <property type="component" value="Unassembled WGS sequence"/>
</dbReference>
<sequence>MKATDRRNEIIKILEASDQAVNATQLAEQFSVSRQIIVGDIALIRAKGIEVIATPRGYLSGKALKGEDKSFTAKVACLHSEAEVETELTIVVDNGGEVVDVQVEHPLYGTITGELHIGSRHDVADFMKKVAAKEVTMLSSLTGGVHIHTIACKDEAALVRIKHELKQAGILFEG</sequence>
<dbReference type="SUPFAM" id="SSF75500">
    <property type="entry name" value="Putative transcriptional regulator TM1602, C-terminal domain"/>
    <property type="match status" value="1"/>
</dbReference>
<accession>A0A143Y595</accession>
<evidence type="ECO:0000256" key="1">
    <source>
        <dbReference type="PIRSR" id="PIRSR037847-1"/>
    </source>
</evidence>
<feature type="domain" description="Helix-turn-helix type 11" evidence="3">
    <location>
        <begin position="6"/>
        <end position="58"/>
    </location>
</feature>
<evidence type="ECO:0008006" key="6">
    <source>
        <dbReference type="Google" id="ProtNLM"/>
    </source>
</evidence>
<dbReference type="Gene3D" id="3.30.1340.20">
    <property type="entry name" value="3H domain"/>
    <property type="match status" value="1"/>
</dbReference>
<organism evidence="4 5">
    <name type="scientific">Trichococcus palustris</name>
    <dbReference type="NCBI Taxonomy" id="140314"/>
    <lineage>
        <taxon>Bacteria</taxon>
        <taxon>Bacillati</taxon>
        <taxon>Bacillota</taxon>
        <taxon>Bacilli</taxon>
        <taxon>Lactobacillales</taxon>
        <taxon>Carnobacteriaceae</taxon>
        <taxon>Trichococcus</taxon>
    </lineage>
</organism>
<dbReference type="InterPro" id="IPR035922">
    <property type="entry name" value="3H_dom_sf"/>
</dbReference>
<dbReference type="AlphaFoldDB" id="A0A143Y595"/>
<protein>
    <recommendedName>
        <fullName evidence="6">Transcription repressor NadR</fullName>
    </recommendedName>
</protein>
<dbReference type="Gene3D" id="1.10.10.10">
    <property type="entry name" value="Winged helix-like DNA-binding domain superfamily/Winged helix DNA-binding domain"/>
    <property type="match status" value="1"/>
</dbReference>
<dbReference type="PANTHER" id="PTHR40068">
    <property type="entry name" value="TRANSCRIPTION REPRESSOR NIAR-RELATED"/>
    <property type="match status" value="1"/>
</dbReference>
<dbReference type="Pfam" id="PF08279">
    <property type="entry name" value="HTH_11"/>
    <property type="match status" value="1"/>
</dbReference>
<feature type="binding site" evidence="1">
    <location>
        <position position="87"/>
    </location>
    <ligand>
        <name>Ni(2+)</name>
        <dbReference type="ChEBI" id="CHEBI:49786"/>
    </ligand>
</feature>